<accession>A0A135I506</accession>
<comment type="catalytic activity">
    <reaction evidence="2">
        <text>indole-3-pyruvate + 2 oxidized [2Fe-2S]-[ferredoxin] + CoA = (indol-3-yl)acetyl-CoA + 2 reduced [2Fe-2S]-[ferredoxin] + CO2 + H(+)</text>
        <dbReference type="Rhea" id="RHEA:12645"/>
        <dbReference type="Rhea" id="RHEA-COMP:10000"/>
        <dbReference type="Rhea" id="RHEA-COMP:10001"/>
        <dbReference type="ChEBI" id="CHEBI:15378"/>
        <dbReference type="ChEBI" id="CHEBI:16526"/>
        <dbReference type="ChEBI" id="CHEBI:17640"/>
        <dbReference type="ChEBI" id="CHEBI:33737"/>
        <dbReference type="ChEBI" id="CHEBI:33738"/>
        <dbReference type="ChEBI" id="CHEBI:57271"/>
        <dbReference type="ChEBI" id="CHEBI:57287"/>
        <dbReference type="EC" id="1.2.7.8"/>
    </reaction>
</comment>
<dbReference type="GO" id="GO:0044281">
    <property type="term" value="P:small molecule metabolic process"/>
    <property type="evidence" value="ECO:0007669"/>
    <property type="project" value="UniProtKB-ARBA"/>
</dbReference>
<dbReference type="PANTHER" id="PTHR43710">
    <property type="entry name" value="2-HYDROXYACYL-COA LYASE"/>
    <property type="match status" value="1"/>
</dbReference>
<feature type="binding site" evidence="3">
    <location>
        <position position="445"/>
    </location>
    <ligand>
        <name>[4Fe-4S] cluster</name>
        <dbReference type="ChEBI" id="CHEBI:49883"/>
        <label>1</label>
    </ligand>
</feature>
<keyword evidence="2" id="KW-0560">Oxidoreductase</keyword>
<dbReference type="Gene3D" id="3.30.70.20">
    <property type="match status" value="1"/>
</dbReference>
<protein>
    <recommendedName>
        <fullName evidence="2">Indolepyruvate oxidoreductase subunit IorA</fullName>
        <shortName evidence="2">IOR</shortName>
        <ecNumber evidence="2">1.2.7.8</ecNumber>
    </recommendedName>
    <alternativeName>
        <fullName evidence="2">Indolepyruvate ferredoxin oxidoreductase subunit alpha</fullName>
    </alternativeName>
</protein>
<feature type="binding site" evidence="3">
    <location>
        <position position="485"/>
    </location>
    <ligand>
        <name>[4Fe-4S] cluster</name>
        <dbReference type="ChEBI" id="CHEBI:49883"/>
        <label>2</label>
    </ligand>
</feature>
<dbReference type="SUPFAM" id="SSF52518">
    <property type="entry name" value="Thiamin diphosphate-binding fold (THDP-binding)"/>
    <property type="match status" value="1"/>
</dbReference>
<keyword evidence="2 3" id="KW-0408">Iron</keyword>
<dbReference type="GO" id="GO:0030976">
    <property type="term" value="F:thiamine pyrophosphate binding"/>
    <property type="evidence" value="ECO:0007669"/>
    <property type="project" value="InterPro"/>
</dbReference>
<dbReference type="RefSeq" id="WP_067419034.1">
    <property type="nucleotide sequence ID" value="NZ_LNTY01000050.1"/>
</dbReference>
<dbReference type="GO" id="GO:0046872">
    <property type="term" value="F:metal ion binding"/>
    <property type="evidence" value="ECO:0007669"/>
    <property type="project" value="UniProtKB-UniRule"/>
</dbReference>
<organism evidence="5 6">
    <name type="scientific">Enterovibrio coralii</name>
    <dbReference type="NCBI Taxonomy" id="294935"/>
    <lineage>
        <taxon>Bacteria</taxon>
        <taxon>Pseudomonadati</taxon>
        <taxon>Pseudomonadota</taxon>
        <taxon>Gammaproteobacteria</taxon>
        <taxon>Vibrionales</taxon>
        <taxon>Vibrionaceae</taxon>
        <taxon>Enterovibrio</taxon>
    </lineage>
</organism>
<dbReference type="PIRSF" id="PIRSF006439">
    <property type="entry name" value="Indolepyruvate_ferr_oxidored"/>
    <property type="match status" value="1"/>
</dbReference>
<feature type="binding site" evidence="3">
    <location>
        <position position="492"/>
    </location>
    <ligand>
        <name>[4Fe-4S] cluster</name>
        <dbReference type="ChEBI" id="CHEBI:49883"/>
        <label>1</label>
    </ligand>
</feature>
<evidence type="ECO:0000256" key="2">
    <source>
        <dbReference type="PIRNR" id="PIRNR006439"/>
    </source>
</evidence>
<dbReference type="Gene3D" id="3.40.50.970">
    <property type="match status" value="1"/>
</dbReference>
<dbReference type="InterPro" id="IPR009014">
    <property type="entry name" value="Transketo_C/PFOR_II"/>
</dbReference>
<proteinExistence type="predicted"/>
<dbReference type="PANTHER" id="PTHR43710:SF7">
    <property type="entry name" value="INDOLEPYRUVATE OXIDOREDUCTASE SUBUNIT IORA"/>
    <property type="match status" value="1"/>
</dbReference>
<dbReference type="InterPro" id="IPR011766">
    <property type="entry name" value="TPP_enzyme_TPP-bd"/>
</dbReference>
<evidence type="ECO:0000256" key="3">
    <source>
        <dbReference type="PIRSR" id="PIRSR006439-50"/>
    </source>
</evidence>
<gene>
    <name evidence="5" type="ORF">ATN88_07570</name>
</gene>
<keyword evidence="1 2" id="KW-0479">Metal-binding</keyword>
<evidence type="ECO:0000313" key="5">
    <source>
        <dbReference type="EMBL" id="KXF80536.1"/>
    </source>
</evidence>
<feature type="binding site" evidence="3">
    <location>
        <position position="488"/>
    </location>
    <ligand>
        <name>[4Fe-4S] cluster</name>
        <dbReference type="ChEBI" id="CHEBI:49883"/>
        <label>2</label>
    </ligand>
</feature>
<dbReference type="InterPro" id="IPR017896">
    <property type="entry name" value="4Fe4S_Fe-S-bd"/>
</dbReference>
<evidence type="ECO:0000259" key="4">
    <source>
        <dbReference type="PROSITE" id="PS51379"/>
    </source>
</evidence>
<dbReference type="EMBL" id="LNTY01000050">
    <property type="protein sequence ID" value="KXF80536.1"/>
    <property type="molecule type" value="Genomic_DNA"/>
</dbReference>
<dbReference type="Proteomes" id="UP000070529">
    <property type="component" value="Unassembled WGS sequence"/>
</dbReference>
<dbReference type="InterPro" id="IPR045025">
    <property type="entry name" value="HACL1-like"/>
</dbReference>
<sequence>MFGVPVIELSLDANFHDVIESAFKLSSNFSLPVIIRTTTRLLQSYYASTPQNTVELGDVKVEKAAPKLTPLPGKIFSSPADQYHLKQKEKLGQIESMDTYLRLNISEYREGSKRLVISSGRATAMVDEWMMRSKGDVIDHIRLLTIFPFPDEYLAQHLTRYESIIVIEEGDDIVETSVKRLLFNCGVTSVSVVSRQSRLPSKHNARPLYLKSTVGELTSTLVAELLEGYVQPELTIQETSKNQQKIKGHLCAGCPHSSSLYALNMAKKLSSEALTVIGDVGCYTMGIGDAGYNTFDTAMCMGASISLGVGIQSQYQRCKEPRRVISVIGDSTFFHAGIPALIQAKKRSVPLVVMVLDNHVTAMTGGQQTVNSTDVSISQAIEGLGIEVNVVQPYDMHKLTHSILDALSQHQLTVLLVSAPCQLYEGITHSPTYAVDTSLCVANSCRCQFRCQHDFQCVALSLDTPDMKYPYTIKANIDEQMCNGCGACASLCAHGAIKTKKEML</sequence>
<dbReference type="OrthoDB" id="9803617at2"/>
<dbReference type="Pfam" id="PF02775">
    <property type="entry name" value="TPP_enzyme_C"/>
    <property type="match status" value="1"/>
</dbReference>
<feature type="binding site" evidence="3">
    <location>
        <position position="457"/>
    </location>
    <ligand>
        <name>[4Fe-4S] cluster</name>
        <dbReference type="ChEBI" id="CHEBI:49883"/>
        <label>2</label>
    </ligand>
</feature>
<comment type="caution">
    <text evidence="5">The sequence shown here is derived from an EMBL/GenBank/DDBJ whole genome shotgun (WGS) entry which is preliminary data.</text>
</comment>
<feature type="binding site" evidence="3">
    <location>
        <position position="451"/>
    </location>
    <ligand>
        <name>[4Fe-4S] cluster</name>
        <dbReference type="ChEBI" id="CHEBI:49883"/>
        <label>1</label>
    </ligand>
</feature>
<dbReference type="PROSITE" id="PS51379">
    <property type="entry name" value="4FE4S_FER_2"/>
    <property type="match status" value="1"/>
</dbReference>
<feature type="binding site" evidence="3">
    <location>
        <position position="482"/>
    </location>
    <ligand>
        <name>[4Fe-4S] cluster</name>
        <dbReference type="ChEBI" id="CHEBI:49883"/>
        <label>2</label>
    </ligand>
</feature>
<keyword evidence="2 3" id="KW-0411">Iron-sulfur</keyword>
<dbReference type="InterPro" id="IPR029061">
    <property type="entry name" value="THDP-binding"/>
</dbReference>
<name>A0A135I506_9GAMM</name>
<dbReference type="EC" id="1.2.7.8" evidence="2"/>
<keyword evidence="2" id="KW-0249">Electron transport</keyword>
<keyword evidence="6" id="KW-1185">Reference proteome</keyword>
<comment type="function">
    <text evidence="2">Catalyzes the ferredoxin-dependent oxidative decarboxylation of arylpyruvates.</text>
</comment>
<dbReference type="GO" id="GO:0051539">
    <property type="term" value="F:4 iron, 4 sulfur cluster binding"/>
    <property type="evidence" value="ECO:0007669"/>
    <property type="project" value="UniProtKB-UniRule"/>
</dbReference>
<keyword evidence="2 3" id="KW-0004">4Fe-4S</keyword>
<feature type="binding site" evidence="3">
    <location>
        <position position="440"/>
    </location>
    <ligand>
        <name>[4Fe-4S] cluster</name>
        <dbReference type="ChEBI" id="CHEBI:49883"/>
        <label>1</label>
    </ligand>
</feature>
<dbReference type="SUPFAM" id="SSF52922">
    <property type="entry name" value="TK C-terminal domain-like"/>
    <property type="match status" value="1"/>
</dbReference>
<dbReference type="STRING" id="294935.ATN88_07570"/>
<dbReference type="InterPro" id="IPR017721">
    <property type="entry name" value="IorA"/>
</dbReference>
<feature type="domain" description="4Fe-4S ferredoxin-type" evidence="4">
    <location>
        <begin position="473"/>
        <end position="502"/>
    </location>
</feature>
<reference evidence="5 6" key="1">
    <citation type="submission" date="2015-11" db="EMBL/GenBank/DDBJ databases">
        <title>Genomic Taxonomy of the Vibrionaceae.</title>
        <authorList>
            <person name="Gomez-Gil B."/>
            <person name="Enciso-Ibarra J."/>
        </authorList>
    </citation>
    <scope>NUCLEOTIDE SEQUENCE [LARGE SCALE GENOMIC DNA]</scope>
    <source>
        <strain evidence="5 6">CAIM 912</strain>
    </source>
</reference>
<dbReference type="GO" id="GO:0043805">
    <property type="term" value="F:indolepyruvate ferredoxin oxidoreductase activity"/>
    <property type="evidence" value="ECO:0007669"/>
    <property type="project" value="UniProtKB-UniRule"/>
</dbReference>
<dbReference type="AlphaFoldDB" id="A0A135I506"/>
<keyword evidence="2" id="KW-0813">Transport</keyword>
<evidence type="ECO:0000313" key="6">
    <source>
        <dbReference type="Proteomes" id="UP000070529"/>
    </source>
</evidence>
<evidence type="ECO:0000256" key="1">
    <source>
        <dbReference type="ARBA" id="ARBA00022723"/>
    </source>
</evidence>
<comment type="cofactor">
    <cofactor evidence="2 3">
        <name>[4Fe-4S] cluster</name>
        <dbReference type="ChEBI" id="CHEBI:49883"/>
    </cofactor>
    <text evidence="2 3">Binds 2 [4Fe-4S] clusters. In this family the first cluster has a non-standard and varying [4Fe-4S] binding motif CX(2)CX(2)CX(4-5)CP.</text>
</comment>
<dbReference type="SUPFAM" id="SSF54862">
    <property type="entry name" value="4Fe-4S ferredoxins"/>
    <property type="match status" value="1"/>
</dbReference>